<accession>A0ABQ1RAI2</accession>
<keyword evidence="2" id="KW-1185">Reference proteome</keyword>
<dbReference type="RefSeq" id="WP_143452267.1">
    <property type="nucleotide sequence ID" value="NZ_BMGJ01000006.1"/>
</dbReference>
<gene>
    <name evidence="1" type="ORF">GCM10011357_19210</name>
</gene>
<dbReference type="EMBL" id="BMGJ01000006">
    <property type="protein sequence ID" value="GGD63981.1"/>
    <property type="molecule type" value="Genomic_DNA"/>
</dbReference>
<comment type="caution">
    <text evidence="1">The sequence shown here is derived from an EMBL/GenBank/DDBJ whole genome shotgun (WGS) entry which is preliminary data.</text>
</comment>
<proteinExistence type="predicted"/>
<evidence type="ECO:0008006" key="3">
    <source>
        <dbReference type="Google" id="ProtNLM"/>
    </source>
</evidence>
<evidence type="ECO:0000313" key="1">
    <source>
        <dbReference type="EMBL" id="GGD63981.1"/>
    </source>
</evidence>
<name>A0ABQ1RAI2_9ALTE</name>
<reference evidence="2" key="1">
    <citation type="journal article" date="2019" name="Int. J. Syst. Evol. Microbiol.">
        <title>The Global Catalogue of Microorganisms (GCM) 10K type strain sequencing project: providing services to taxonomists for standard genome sequencing and annotation.</title>
        <authorList>
            <consortium name="The Broad Institute Genomics Platform"/>
            <consortium name="The Broad Institute Genome Sequencing Center for Infectious Disease"/>
            <person name="Wu L."/>
            <person name="Ma J."/>
        </authorList>
    </citation>
    <scope>NUCLEOTIDE SEQUENCE [LARGE SCALE GENOMIC DNA]</scope>
    <source>
        <strain evidence="2">CGMCC 1.12923</strain>
    </source>
</reference>
<protein>
    <recommendedName>
        <fullName evidence="3">Alpha-L-glutamate ligase-related protein ATP-grasp domain-containing protein</fullName>
    </recommendedName>
</protein>
<evidence type="ECO:0000313" key="2">
    <source>
        <dbReference type="Proteomes" id="UP000614272"/>
    </source>
</evidence>
<dbReference type="Proteomes" id="UP000614272">
    <property type="component" value="Unassembled WGS sequence"/>
</dbReference>
<sequence length="128" mass="14615">MLFIVKRLGPLMYYEAELWRPSLSFKDKLGFLNAEQYQQRLAQLNPVPYRKLSQHKVAEKALLQLAGIPTPAFVGFFNHQKGFTYPHISFAGLDMAISETGPVIIELNLEPDKVTARNFDLPLKQLLL</sequence>
<organism evidence="1 2">
    <name type="scientific">Lacimicrobium alkaliphilum</name>
    <dbReference type="NCBI Taxonomy" id="1526571"/>
    <lineage>
        <taxon>Bacteria</taxon>
        <taxon>Pseudomonadati</taxon>
        <taxon>Pseudomonadota</taxon>
        <taxon>Gammaproteobacteria</taxon>
        <taxon>Alteromonadales</taxon>
        <taxon>Alteromonadaceae</taxon>
        <taxon>Lacimicrobium</taxon>
    </lineage>
</organism>